<comment type="caution">
    <text evidence="1">The sequence shown here is derived from an EMBL/GenBank/DDBJ whole genome shotgun (WGS) entry which is preliminary data.</text>
</comment>
<gene>
    <name evidence="1" type="ORF">CR513_57891</name>
</gene>
<dbReference type="Proteomes" id="UP000257109">
    <property type="component" value="Unassembled WGS sequence"/>
</dbReference>
<dbReference type="EMBL" id="QJKJ01014779">
    <property type="protein sequence ID" value="RDX63649.1"/>
    <property type="molecule type" value="Genomic_DNA"/>
</dbReference>
<sequence>MCSCHFTFEEKGVGLEKFGQQGPHAPVVDSEEKMKFVIKFGVDEKDLLNSRKETSIMVLGQWLLMSRDGRKVYVPRLETKRKRMGYIQR</sequence>
<reference evidence="1" key="1">
    <citation type="submission" date="2018-05" db="EMBL/GenBank/DDBJ databases">
        <title>Draft genome of Mucuna pruriens seed.</title>
        <authorList>
            <person name="Nnadi N.E."/>
            <person name="Vos R."/>
            <person name="Hasami M.H."/>
            <person name="Devisetty U.K."/>
            <person name="Aguiy J.C."/>
        </authorList>
    </citation>
    <scope>NUCLEOTIDE SEQUENCE [LARGE SCALE GENOMIC DNA]</scope>
    <source>
        <strain evidence="1">JCA_2017</strain>
    </source>
</reference>
<dbReference type="AlphaFoldDB" id="A0A371ECB9"/>
<evidence type="ECO:0000313" key="1">
    <source>
        <dbReference type="EMBL" id="RDX63649.1"/>
    </source>
</evidence>
<name>A0A371ECB9_MUCPR</name>
<keyword evidence="2" id="KW-1185">Reference proteome</keyword>
<accession>A0A371ECB9</accession>
<organism evidence="1 2">
    <name type="scientific">Mucuna pruriens</name>
    <name type="common">Velvet bean</name>
    <name type="synonym">Dolichos pruriens</name>
    <dbReference type="NCBI Taxonomy" id="157652"/>
    <lineage>
        <taxon>Eukaryota</taxon>
        <taxon>Viridiplantae</taxon>
        <taxon>Streptophyta</taxon>
        <taxon>Embryophyta</taxon>
        <taxon>Tracheophyta</taxon>
        <taxon>Spermatophyta</taxon>
        <taxon>Magnoliopsida</taxon>
        <taxon>eudicotyledons</taxon>
        <taxon>Gunneridae</taxon>
        <taxon>Pentapetalae</taxon>
        <taxon>rosids</taxon>
        <taxon>fabids</taxon>
        <taxon>Fabales</taxon>
        <taxon>Fabaceae</taxon>
        <taxon>Papilionoideae</taxon>
        <taxon>50 kb inversion clade</taxon>
        <taxon>NPAAA clade</taxon>
        <taxon>indigoferoid/millettioid clade</taxon>
        <taxon>Phaseoleae</taxon>
        <taxon>Mucuna</taxon>
    </lineage>
</organism>
<proteinExistence type="predicted"/>
<feature type="non-terminal residue" evidence="1">
    <location>
        <position position="1"/>
    </location>
</feature>
<evidence type="ECO:0000313" key="2">
    <source>
        <dbReference type="Proteomes" id="UP000257109"/>
    </source>
</evidence>
<protein>
    <submittedName>
        <fullName evidence="1">Uncharacterized protein</fullName>
    </submittedName>
</protein>